<reference evidence="3 4" key="1">
    <citation type="submission" date="2015-09" db="EMBL/GenBank/DDBJ databases">
        <authorList>
            <consortium name="Pathogen Informatics"/>
        </authorList>
    </citation>
    <scope>NUCLEOTIDE SEQUENCE [LARGE SCALE GENOMIC DNA]</scope>
    <source>
        <strain evidence="3 4">2789STDY5834961</strain>
    </source>
</reference>
<accession>A0A173VHG1</accession>
<dbReference type="AlphaFoldDB" id="A0A173VHG1"/>
<dbReference type="Pfam" id="PF20378">
    <property type="entry name" value="DUF6673"/>
    <property type="match status" value="1"/>
</dbReference>
<organism evidence="3 4">
    <name type="scientific">Dorea longicatena</name>
    <dbReference type="NCBI Taxonomy" id="88431"/>
    <lineage>
        <taxon>Bacteria</taxon>
        <taxon>Bacillati</taxon>
        <taxon>Bacillota</taxon>
        <taxon>Clostridia</taxon>
        <taxon>Lachnospirales</taxon>
        <taxon>Lachnospiraceae</taxon>
        <taxon>Dorea</taxon>
    </lineage>
</organism>
<dbReference type="Proteomes" id="UP000095597">
    <property type="component" value="Unassembled WGS sequence"/>
</dbReference>
<evidence type="ECO:0000259" key="2">
    <source>
        <dbReference type="Pfam" id="PF20378"/>
    </source>
</evidence>
<dbReference type="OrthoDB" id="2061233at2"/>
<dbReference type="InterPro" id="IPR046655">
    <property type="entry name" value="DUF6673"/>
</dbReference>
<gene>
    <name evidence="3" type="ORF">ERS852573_03003</name>
</gene>
<sequence>MSLFKFGDFETEVDFTDADFLTDLEYAQEKLSEDAAKVPKTGKTAELFRAQCQCYFNFFDYLFGEGTHEAMFQGRTSYKLCIEAGEKLSECENTQTEEFFEKYDRYNVQEHGNRQQRRYYNKQQGKKNKQHYKG</sequence>
<proteinExistence type="predicted"/>
<feature type="region of interest" description="Disordered" evidence="1">
    <location>
        <begin position="111"/>
        <end position="134"/>
    </location>
</feature>
<evidence type="ECO:0000313" key="4">
    <source>
        <dbReference type="Proteomes" id="UP000095597"/>
    </source>
</evidence>
<dbReference type="EMBL" id="CYXO01000028">
    <property type="protein sequence ID" value="CUN26494.1"/>
    <property type="molecule type" value="Genomic_DNA"/>
</dbReference>
<dbReference type="RefSeq" id="WP_055215416.1">
    <property type="nucleotide sequence ID" value="NZ_CYXO01000028.1"/>
</dbReference>
<evidence type="ECO:0000256" key="1">
    <source>
        <dbReference type="SAM" id="MobiDB-lite"/>
    </source>
</evidence>
<name>A0A173VHG1_9FIRM</name>
<feature type="compositionally biased region" description="Basic residues" evidence="1">
    <location>
        <begin position="114"/>
        <end position="134"/>
    </location>
</feature>
<protein>
    <recommendedName>
        <fullName evidence="2">DUF6673 domain-containing protein</fullName>
    </recommendedName>
</protein>
<evidence type="ECO:0000313" key="3">
    <source>
        <dbReference type="EMBL" id="CUN26494.1"/>
    </source>
</evidence>
<feature type="domain" description="DUF6673" evidence="2">
    <location>
        <begin position="12"/>
        <end position="117"/>
    </location>
</feature>